<dbReference type="Pfam" id="PF18885">
    <property type="entry name" value="DUF5648"/>
    <property type="match status" value="1"/>
</dbReference>
<evidence type="ECO:0000313" key="3">
    <source>
        <dbReference type="EMBL" id="CAF3802080.1"/>
    </source>
</evidence>
<dbReference type="EMBL" id="CAJOBF010000346">
    <property type="protein sequence ID" value="CAF3802080.1"/>
    <property type="molecule type" value="Genomic_DNA"/>
</dbReference>
<dbReference type="Proteomes" id="UP000663866">
    <property type="component" value="Unassembled WGS sequence"/>
</dbReference>
<evidence type="ECO:0000313" key="5">
    <source>
        <dbReference type="Proteomes" id="UP000663855"/>
    </source>
</evidence>
<protein>
    <recommendedName>
        <fullName evidence="1">DUF5648 domain-containing protein</fullName>
    </recommendedName>
</protein>
<evidence type="ECO:0000313" key="2">
    <source>
        <dbReference type="EMBL" id="CAF1577368.1"/>
    </source>
</evidence>
<evidence type="ECO:0000313" key="6">
    <source>
        <dbReference type="Proteomes" id="UP000663866"/>
    </source>
</evidence>
<dbReference type="AlphaFoldDB" id="A0A815Z326"/>
<accession>A0A815Z326</accession>
<dbReference type="Proteomes" id="UP000663855">
    <property type="component" value="Unassembled WGS sequence"/>
</dbReference>
<proteinExistence type="predicted"/>
<dbReference type="InterPro" id="IPR043708">
    <property type="entry name" value="DUF5648"/>
</dbReference>
<reference evidence="2" key="1">
    <citation type="submission" date="2021-02" db="EMBL/GenBank/DDBJ databases">
        <authorList>
            <person name="Nowell W R."/>
        </authorList>
    </citation>
    <scope>NUCLEOTIDE SEQUENCE</scope>
</reference>
<comment type="caution">
    <text evidence="2">The sequence shown here is derived from an EMBL/GenBank/DDBJ whole genome shotgun (WGS) entry which is preliminary data.</text>
</comment>
<dbReference type="Proteomes" id="UP000663842">
    <property type="component" value="Unassembled WGS sequence"/>
</dbReference>
<evidence type="ECO:0000259" key="1">
    <source>
        <dbReference type="Pfam" id="PF18885"/>
    </source>
</evidence>
<organism evidence="2 5">
    <name type="scientific">Rotaria magnacalcarata</name>
    <dbReference type="NCBI Taxonomy" id="392030"/>
    <lineage>
        <taxon>Eukaryota</taxon>
        <taxon>Metazoa</taxon>
        <taxon>Spiralia</taxon>
        <taxon>Gnathifera</taxon>
        <taxon>Rotifera</taxon>
        <taxon>Eurotatoria</taxon>
        <taxon>Bdelloidea</taxon>
        <taxon>Philodinida</taxon>
        <taxon>Philodinidae</taxon>
        <taxon>Rotaria</taxon>
    </lineage>
</organism>
<feature type="domain" description="DUF5648" evidence="1">
    <location>
        <begin position="61"/>
        <end position="181"/>
    </location>
</feature>
<gene>
    <name evidence="2" type="ORF">CJN711_LOCUS32604</name>
    <name evidence="4" type="ORF">OVN521_LOCUS4896</name>
    <name evidence="3" type="ORF">UXM345_LOCUS4869</name>
</gene>
<sequence length="196" mass="22301">MSASQSVLNFVFYEGMRVADEKSTLTECINNYKYSIFCDLTTITLDPRNEIGTTTPGAIGRHGYTFEFVQCQVFHPSSSRRSNTIPLYRYVHTKTGQNFYTNKWQDIGTYARDVIVGSWRSIGIEAYVYSSFQQGTVPFYRYNHSITAQPFYTTSMCEIGTVYPGLIGRYGYRYDGIVGYVVPAEWSSANIAVCEQ</sequence>
<name>A0A815Z326_9BILA</name>
<dbReference type="EMBL" id="CAJNOV010015616">
    <property type="protein sequence ID" value="CAF1577368.1"/>
    <property type="molecule type" value="Genomic_DNA"/>
</dbReference>
<keyword evidence="6" id="KW-1185">Reference proteome</keyword>
<dbReference type="EMBL" id="CAJOBG010000468">
    <property type="protein sequence ID" value="CAF3818476.1"/>
    <property type="molecule type" value="Genomic_DNA"/>
</dbReference>
<evidence type="ECO:0000313" key="4">
    <source>
        <dbReference type="EMBL" id="CAF3818476.1"/>
    </source>
</evidence>